<name>A0AAN7V9L0_9COLE</name>
<keyword evidence="5" id="KW-0966">Cell projection</keyword>
<dbReference type="PANTHER" id="PTHR14871">
    <property type="entry name" value="DYNEIN REGULATORY COMPLEX PROTEIN 9"/>
    <property type="match status" value="1"/>
</dbReference>
<keyword evidence="4" id="KW-0206">Cytoskeleton</keyword>
<dbReference type="GO" id="GO:0005737">
    <property type="term" value="C:cytoplasm"/>
    <property type="evidence" value="ECO:0007669"/>
    <property type="project" value="TreeGrafter"/>
</dbReference>
<dbReference type="GO" id="GO:0031514">
    <property type="term" value="C:motile cilium"/>
    <property type="evidence" value="ECO:0007669"/>
    <property type="project" value="TreeGrafter"/>
</dbReference>
<protein>
    <recommendedName>
        <fullName evidence="8">Dynein regulatory complex protein 9</fullName>
    </recommendedName>
</protein>
<accession>A0AAN7V9L0</accession>
<sequence>MTKGRLRGGQDGDILDPVSCIAARITLEACVEELEILKTMLREVERESCNQLYRYVPPKQRYHPIFLLFENKFLPRHLRFGPTPKEQKILEEEVYESIPYTNVKKLMEDIGFLTTTMKETCAEISHGGCFQTLIQVTDDFEREKSENEAIEAEHRHSTVEIVHLRQNLRDERESFRKRLNTNHETVLGLQDQFESILGMGATYLLSFSYLTVLAEGNQRFSYLSDWETAREDQNNLRLFLKEKLYIDETNSYLDLINDIQRWMERYDSEIERMDALILKMKIMRETMETDYGQLQYLYDLDKVKVDKLLWEKEEKRRKKELQRLQFIASVIIQRWWRQVMMEKHLGPYKIKKKEKDKNKKSKK</sequence>
<evidence type="ECO:0000256" key="4">
    <source>
        <dbReference type="ARBA" id="ARBA00023212"/>
    </source>
</evidence>
<evidence type="ECO:0000256" key="3">
    <source>
        <dbReference type="ARBA" id="ARBA00022490"/>
    </source>
</evidence>
<comment type="caution">
    <text evidence="6">The sequence shown here is derived from an EMBL/GenBank/DDBJ whole genome shotgun (WGS) entry which is preliminary data.</text>
</comment>
<organism evidence="6 7">
    <name type="scientific">Pyrocoelia pectoralis</name>
    <dbReference type="NCBI Taxonomy" id="417401"/>
    <lineage>
        <taxon>Eukaryota</taxon>
        <taxon>Metazoa</taxon>
        <taxon>Ecdysozoa</taxon>
        <taxon>Arthropoda</taxon>
        <taxon>Hexapoda</taxon>
        <taxon>Insecta</taxon>
        <taxon>Pterygota</taxon>
        <taxon>Neoptera</taxon>
        <taxon>Endopterygota</taxon>
        <taxon>Coleoptera</taxon>
        <taxon>Polyphaga</taxon>
        <taxon>Elateriformia</taxon>
        <taxon>Elateroidea</taxon>
        <taxon>Lampyridae</taxon>
        <taxon>Lampyrinae</taxon>
        <taxon>Pyrocoelia</taxon>
    </lineage>
</organism>
<proteinExistence type="predicted"/>
<evidence type="ECO:0000313" key="6">
    <source>
        <dbReference type="EMBL" id="KAK5639809.1"/>
    </source>
</evidence>
<gene>
    <name evidence="6" type="ORF">RI129_010620</name>
</gene>
<evidence type="ECO:0000256" key="1">
    <source>
        <dbReference type="ARBA" id="ARBA00004245"/>
    </source>
</evidence>
<dbReference type="GO" id="GO:0044782">
    <property type="term" value="P:cilium organization"/>
    <property type="evidence" value="ECO:0007669"/>
    <property type="project" value="TreeGrafter"/>
</dbReference>
<dbReference type="AlphaFoldDB" id="A0AAN7V9L0"/>
<evidence type="ECO:0000256" key="2">
    <source>
        <dbReference type="ARBA" id="ARBA00004316"/>
    </source>
</evidence>
<dbReference type="PANTHER" id="PTHR14871:SF1">
    <property type="entry name" value="DYNEIN REGULATORY COMPLEX PROTEIN 9"/>
    <property type="match status" value="1"/>
</dbReference>
<dbReference type="EMBL" id="JAVRBK010000008">
    <property type="protein sequence ID" value="KAK5639809.1"/>
    <property type="molecule type" value="Genomic_DNA"/>
</dbReference>
<keyword evidence="3" id="KW-0963">Cytoplasm</keyword>
<evidence type="ECO:0000256" key="5">
    <source>
        <dbReference type="ARBA" id="ARBA00023273"/>
    </source>
</evidence>
<comment type="subcellular location">
    <subcellularLocation>
        <location evidence="2">Cell projection</location>
    </subcellularLocation>
    <subcellularLocation>
        <location evidence="1">Cytoplasm</location>
        <location evidence="1">Cytoskeleton</location>
    </subcellularLocation>
</comment>
<dbReference type="Proteomes" id="UP001329430">
    <property type="component" value="Chromosome 8"/>
</dbReference>
<dbReference type="InterPro" id="IPR042618">
    <property type="entry name" value="IQCG"/>
</dbReference>
<dbReference type="GO" id="GO:0005856">
    <property type="term" value="C:cytoskeleton"/>
    <property type="evidence" value="ECO:0007669"/>
    <property type="project" value="UniProtKB-SubCell"/>
</dbReference>
<evidence type="ECO:0008006" key="8">
    <source>
        <dbReference type="Google" id="ProtNLM"/>
    </source>
</evidence>
<reference evidence="6 7" key="1">
    <citation type="journal article" date="2024" name="Insects">
        <title>An Improved Chromosome-Level Genome Assembly of the Firefly Pyrocoelia pectoralis.</title>
        <authorList>
            <person name="Fu X."/>
            <person name="Meyer-Rochow V.B."/>
            <person name="Ballantyne L."/>
            <person name="Zhu X."/>
        </authorList>
    </citation>
    <scope>NUCLEOTIDE SEQUENCE [LARGE SCALE GENOMIC DNA]</scope>
    <source>
        <strain evidence="6">XCY_ONT2</strain>
    </source>
</reference>
<evidence type="ECO:0000313" key="7">
    <source>
        <dbReference type="Proteomes" id="UP001329430"/>
    </source>
</evidence>
<keyword evidence="7" id="KW-1185">Reference proteome</keyword>